<reference evidence="2 5" key="1">
    <citation type="submission" date="2016-06" db="EMBL/GenBank/DDBJ databases">
        <authorList>
            <person name="Nicholson A.C."/>
        </authorList>
    </citation>
    <scope>NUCLEOTIDE SEQUENCE [LARGE SCALE GENOMIC DNA]</scope>
    <source>
        <strain evidence="2 5">G4123</strain>
    </source>
</reference>
<evidence type="ECO:0000313" key="4">
    <source>
        <dbReference type="Proteomes" id="UP000190016"/>
    </source>
</evidence>
<evidence type="ECO:0000313" key="3">
    <source>
        <dbReference type="EMBL" id="OPB92838.1"/>
    </source>
</evidence>
<proteinExistence type="predicted"/>
<dbReference type="RefSeq" id="WP_078404121.1">
    <property type="nucleotide sequence ID" value="NZ_CP016377.1"/>
</dbReference>
<evidence type="ECO:0000313" key="2">
    <source>
        <dbReference type="EMBL" id="OPB78679.1"/>
    </source>
</evidence>
<dbReference type="EMBL" id="MAIC01000011">
    <property type="protein sequence ID" value="OPB78679.1"/>
    <property type="molecule type" value="Genomic_DNA"/>
</dbReference>
<dbReference type="Proteomes" id="UP000190816">
    <property type="component" value="Unassembled WGS sequence"/>
</dbReference>
<accession>A0AAJ3TPY6</accession>
<sequence>MQNKEEENLFSDIRQQKRKYISPQVTSVLLIEMENGIATSSVNLSPGSPVNTDWEETDVQTEDVWLP</sequence>
<dbReference type="EMBL" id="MBDS01000002">
    <property type="protein sequence ID" value="OPB92838.1"/>
    <property type="molecule type" value="Genomic_DNA"/>
</dbReference>
<reference evidence="3 4" key="2">
    <citation type="submission" date="2016-07" db="EMBL/GenBank/DDBJ databases">
        <title>Revisiting the Taxonomy of the Elizabethkingia Genus based on Whole-Genome Sequencing, Optical Mapping, and MALDI-TOF.</title>
        <authorList>
            <person name="Nicholson A.C."/>
        </authorList>
    </citation>
    <scope>NUCLEOTIDE SEQUENCE [LARGE SCALE GENOMIC DNA]</scope>
    <source>
        <strain evidence="3 4">C1558</strain>
    </source>
</reference>
<name>A0AAJ3TPY6_9FLAO</name>
<feature type="compositionally biased region" description="Polar residues" evidence="1">
    <location>
        <begin position="40"/>
        <end position="51"/>
    </location>
</feature>
<feature type="region of interest" description="Disordered" evidence="1">
    <location>
        <begin position="40"/>
        <end position="67"/>
    </location>
</feature>
<dbReference type="Proteomes" id="UP000190016">
    <property type="component" value="Unassembled WGS sequence"/>
</dbReference>
<protein>
    <submittedName>
        <fullName evidence="2">Uncharacterized protein</fullName>
    </submittedName>
</protein>
<evidence type="ECO:0000256" key="1">
    <source>
        <dbReference type="SAM" id="MobiDB-lite"/>
    </source>
</evidence>
<comment type="caution">
    <text evidence="2">The sequence shown here is derived from an EMBL/GenBank/DDBJ whole genome shotgun (WGS) entry which is preliminary data.</text>
</comment>
<dbReference type="AlphaFoldDB" id="A0AAJ3TPY6"/>
<organism evidence="2 5">
    <name type="scientific">Elizabethkingia ursingii</name>
    <dbReference type="NCBI Taxonomy" id="1756150"/>
    <lineage>
        <taxon>Bacteria</taxon>
        <taxon>Pseudomonadati</taxon>
        <taxon>Bacteroidota</taxon>
        <taxon>Flavobacteriia</taxon>
        <taxon>Flavobacteriales</taxon>
        <taxon>Weeksellaceae</taxon>
        <taxon>Elizabethkingia</taxon>
    </lineage>
</organism>
<keyword evidence="4" id="KW-1185">Reference proteome</keyword>
<gene>
    <name evidence="2" type="ORF">BAY32_00640</name>
    <name evidence="3" type="ORF">BB021_00085</name>
</gene>
<evidence type="ECO:0000313" key="5">
    <source>
        <dbReference type="Proteomes" id="UP000190816"/>
    </source>
</evidence>
<dbReference type="KEGG" id="ego:BBD34_14550"/>